<dbReference type="PANTHER" id="PTHR12526:SF630">
    <property type="entry name" value="GLYCOSYLTRANSFERASE"/>
    <property type="match status" value="1"/>
</dbReference>
<keyword evidence="3" id="KW-0808">Transferase</keyword>
<feature type="domain" description="Glycosyltransferase subfamily 4-like N-terminal" evidence="2">
    <location>
        <begin position="13"/>
        <end position="161"/>
    </location>
</feature>
<comment type="caution">
    <text evidence="3">The sequence shown here is derived from an EMBL/GenBank/DDBJ whole genome shotgun (WGS) entry which is preliminary data.</text>
</comment>
<dbReference type="Pfam" id="PF00534">
    <property type="entry name" value="Glycos_transf_1"/>
    <property type="match status" value="1"/>
</dbReference>
<evidence type="ECO:0000259" key="1">
    <source>
        <dbReference type="Pfam" id="PF00534"/>
    </source>
</evidence>
<protein>
    <submittedName>
        <fullName evidence="3">Glycosyltransferase</fullName>
    </submittedName>
</protein>
<dbReference type="GO" id="GO:0016757">
    <property type="term" value="F:glycosyltransferase activity"/>
    <property type="evidence" value="ECO:0007669"/>
    <property type="project" value="InterPro"/>
</dbReference>
<name>A0A7K1GE33_9FLAO</name>
<dbReference type="RefSeq" id="WP_155089421.1">
    <property type="nucleotide sequence ID" value="NZ_WJYA01000006.1"/>
</dbReference>
<dbReference type="CDD" id="cd03811">
    <property type="entry name" value="GT4_GT28_WabH-like"/>
    <property type="match status" value="1"/>
</dbReference>
<dbReference type="AlphaFoldDB" id="A0A7K1GE33"/>
<evidence type="ECO:0000259" key="2">
    <source>
        <dbReference type="Pfam" id="PF13439"/>
    </source>
</evidence>
<evidence type="ECO:0000313" key="4">
    <source>
        <dbReference type="Proteomes" id="UP000447545"/>
    </source>
</evidence>
<keyword evidence="4" id="KW-1185">Reference proteome</keyword>
<accession>A0A7K1GE33</accession>
<proteinExistence type="predicted"/>
<reference evidence="3 4" key="1">
    <citation type="submission" date="2019-11" db="EMBL/GenBank/DDBJ databases">
        <title>Winogradskyella ouciana sp. nov., isolated from the hadal seawater of the Mariana Trench.</title>
        <authorList>
            <person name="Liu R."/>
        </authorList>
    </citation>
    <scope>NUCLEOTIDE SEQUENCE [LARGE SCALE GENOMIC DNA]</scope>
    <source>
        <strain evidence="3 4">ZXX205</strain>
    </source>
</reference>
<sequence>MHVIQIIDSLNSGGAERVAVNIANQLVGKTEKSFLCTTREEGALKEELSEDVTYFFLNRTKTLDISAIRNLRDYIKINEIDIIHAHASSYFISTIIKILLPKVKLIWHDHLGNRSEVKSKTSFVLKASSYFFNGVIAVNKNLAEWANNNLKADKIEYIPNFTVKSKVKGYTTLKGVDDKRILYLANLRHPKNHLFLFKVFSEIVNEFSDWTLHLVGKDYNDNYSKKIKSFIDSKNLESHIFLLDQRKDVSHIIDQCSIGVITSTYEGLPMALLEYGLGNLAVVSTDVGQCKEVISDYGIVVDPQSHSVLKEALIALMSNEKLRTEKGSAFNEHINQNYGAEKILKSLMEIYSNI</sequence>
<dbReference type="SUPFAM" id="SSF53756">
    <property type="entry name" value="UDP-Glycosyltransferase/glycogen phosphorylase"/>
    <property type="match status" value="1"/>
</dbReference>
<dbReference type="InterPro" id="IPR001296">
    <property type="entry name" value="Glyco_trans_1"/>
</dbReference>
<dbReference type="EMBL" id="WJYA01000006">
    <property type="protein sequence ID" value="MTE27403.1"/>
    <property type="molecule type" value="Genomic_DNA"/>
</dbReference>
<dbReference type="InterPro" id="IPR028098">
    <property type="entry name" value="Glyco_trans_4-like_N"/>
</dbReference>
<dbReference type="Gene3D" id="3.40.50.2000">
    <property type="entry name" value="Glycogen Phosphorylase B"/>
    <property type="match status" value="2"/>
</dbReference>
<dbReference type="PANTHER" id="PTHR12526">
    <property type="entry name" value="GLYCOSYLTRANSFERASE"/>
    <property type="match status" value="1"/>
</dbReference>
<organism evidence="3 4">
    <name type="scientific">Winogradskyella ouciana</name>
    <dbReference type="NCBI Taxonomy" id="2608631"/>
    <lineage>
        <taxon>Bacteria</taxon>
        <taxon>Pseudomonadati</taxon>
        <taxon>Bacteroidota</taxon>
        <taxon>Flavobacteriia</taxon>
        <taxon>Flavobacteriales</taxon>
        <taxon>Flavobacteriaceae</taxon>
        <taxon>Winogradskyella</taxon>
    </lineage>
</organism>
<feature type="domain" description="Glycosyl transferase family 1" evidence="1">
    <location>
        <begin position="176"/>
        <end position="325"/>
    </location>
</feature>
<dbReference type="Pfam" id="PF13439">
    <property type="entry name" value="Glyco_transf_4"/>
    <property type="match status" value="1"/>
</dbReference>
<gene>
    <name evidence="3" type="ORF">F1003_10725</name>
</gene>
<dbReference type="Proteomes" id="UP000447545">
    <property type="component" value="Unassembled WGS sequence"/>
</dbReference>
<evidence type="ECO:0000313" key="3">
    <source>
        <dbReference type="EMBL" id="MTE27403.1"/>
    </source>
</evidence>